<sequence>MREDDRIMSRTHRLFQLMQALRSLPPPATAGQLAEATGVSARTLYRDIDTLRELGAVIDGEAGFGYTLIEDAHLPPLGFKDDELEALVLGLREVAAVGDPALADAARSALVKLRARLPERQAHRLRHSVLVAHRFNPPPAPTIDSRVLREACWEERVVTFDYTDKQGVPTQRSVQPLSIVLFDQSHCLLAWCLKRDDFRAFRLDRMSALHVTETSFRPARAPLLKTYLENLTAAGDRLVPF</sequence>
<dbReference type="InterPro" id="IPR026881">
    <property type="entry name" value="WYL_dom"/>
</dbReference>
<evidence type="ECO:0000313" key="4">
    <source>
        <dbReference type="Proteomes" id="UP000184221"/>
    </source>
</evidence>
<evidence type="ECO:0000259" key="1">
    <source>
        <dbReference type="Pfam" id="PF08279"/>
    </source>
</evidence>
<dbReference type="Gene3D" id="1.10.10.10">
    <property type="entry name" value="Winged helix-like DNA-binding domain superfamily/Winged helix DNA-binding domain"/>
    <property type="match status" value="1"/>
</dbReference>
<dbReference type="InterPro" id="IPR051534">
    <property type="entry name" value="CBASS_pafABC_assoc_protein"/>
</dbReference>
<dbReference type="InterPro" id="IPR036388">
    <property type="entry name" value="WH-like_DNA-bd_sf"/>
</dbReference>
<dbReference type="PROSITE" id="PS52050">
    <property type="entry name" value="WYL"/>
    <property type="match status" value="1"/>
</dbReference>
<dbReference type="PANTHER" id="PTHR34580:SF3">
    <property type="entry name" value="PROTEIN PAFB"/>
    <property type="match status" value="1"/>
</dbReference>
<dbReference type="PANTHER" id="PTHR34580">
    <property type="match status" value="1"/>
</dbReference>
<evidence type="ECO:0000259" key="2">
    <source>
        <dbReference type="Pfam" id="PF13280"/>
    </source>
</evidence>
<organism evidence="3 4">
    <name type="scientific">Marivita hallyeonensis</name>
    <dbReference type="NCBI Taxonomy" id="996342"/>
    <lineage>
        <taxon>Bacteria</taxon>
        <taxon>Pseudomonadati</taxon>
        <taxon>Pseudomonadota</taxon>
        <taxon>Alphaproteobacteria</taxon>
        <taxon>Rhodobacterales</taxon>
        <taxon>Roseobacteraceae</taxon>
        <taxon>Marivita</taxon>
    </lineage>
</organism>
<dbReference type="EMBL" id="FQXC01000003">
    <property type="protein sequence ID" value="SHH65637.1"/>
    <property type="molecule type" value="Genomic_DNA"/>
</dbReference>
<dbReference type="Pfam" id="PF13280">
    <property type="entry name" value="WYL"/>
    <property type="match status" value="1"/>
</dbReference>
<dbReference type="AlphaFoldDB" id="A0A1M5URG1"/>
<feature type="domain" description="Helix-turn-helix type 11" evidence="1">
    <location>
        <begin position="13"/>
        <end position="66"/>
    </location>
</feature>
<dbReference type="InterPro" id="IPR013196">
    <property type="entry name" value="HTH_11"/>
</dbReference>
<dbReference type="Pfam" id="PF08279">
    <property type="entry name" value="HTH_11"/>
    <property type="match status" value="1"/>
</dbReference>
<evidence type="ECO:0000313" key="3">
    <source>
        <dbReference type="EMBL" id="SHH65637.1"/>
    </source>
</evidence>
<name>A0A1M5URG1_9RHOB</name>
<keyword evidence="4" id="KW-1185">Reference proteome</keyword>
<dbReference type="InterPro" id="IPR036390">
    <property type="entry name" value="WH_DNA-bd_sf"/>
</dbReference>
<proteinExistence type="predicted"/>
<gene>
    <name evidence="3" type="ORF">SAMN05443551_2769</name>
</gene>
<feature type="domain" description="WYL" evidence="2">
    <location>
        <begin position="147"/>
        <end position="211"/>
    </location>
</feature>
<protein>
    <submittedName>
        <fullName evidence="3">HTH domain-containing protein</fullName>
    </submittedName>
</protein>
<accession>A0A1M5URG1</accession>
<reference evidence="3 4" key="1">
    <citation type="submission" date="2016-11" db="EMBL/GenBank/DDBJ databases">
        <authorList>
            <person name="Jaros S."/>
            <person name="Januszkiewicz K."/>
            <person name="Wedrychowicz H."/>
        </authorList>
    </citation>
    <scope>NUCLEOTIDE SEQUENCE [LARGE SCALE GENOMIC DNA]</scope>
    <source>
        <strain evidence="3 4">DSM 29431</strain>
    </source>
</reference>
<dbReference type="Proteomes" id="UP000184221">
    <property type="component" value="Unassembled WGS sequence"/>
</dbReference>
<dbReference type="SUPFAM" id="SSF46785">
    <property type="entry name" value="Winged helix' DNA-binding domain"/>
    <property type="match status" value="1"/>
</dbReference>
<dbReference type="STRING" id="996342.SAMN05443551_2769"/>